<dbReference type="PIRSF" id="PIRSF004638">
    <property type="entry name" value="UCP004638"/>
    <property type="match status" value="1"/>
</dbReference>
<evidence type="ECO:0000256" key="6">
    <source>
        <dbReference type="ARBA" id="ARBA00022617"/>
    </source>
</evidence>
<evidence type="ECO:0000256" key="5">
    <source>
        <dbReference type="ARBA" id="ARBA00022475"/>
    </source>
</evidence>
<comment type="catalytic activity">
    <reaction evidence="13 14 15">
        <text>protoporphyrinogen IX + 3 A = protoporphyrin IX + 3 AH2</text>
        <dbReference type="Rhea" id="RHEA:62000"/>
        <dbReference type="ChEBI" id="CHEBI:13193"/>
        <dbReference type="ChEBI" id="CHEBI:17499"/>
        <dbReference type="ChEBI" id="CHEBI:57306"/>
        <dbReference type="ChEBI" id="CHEBI:57307"/>
    </reaction>
</comment>
<dbReference type="AlphaFoldDB" id="A0A1W6BYN6"/>
<feature type="transmembrane region" description="Helical" evidence="14">
    <location>
        <begin position="14"/>
        <end position="35"/>
    </location>
</feature>
<evidence type="ECO:0000256" key="8">
    <source>
        <dbReference type="ARBA" id="ARBA00022723"/>
    </source>
</evidence>
<comment type="similarity">
    <text evidence="3 14 15">Belongs to the HemJ family.</text>
</comment>
<dbReference type="GO" id="GO:0070818">
    <property type="term" value="F:protoporphyrinogen oxidase activity"/>
    <property type="evidence" value="ECO:0007669"/>
    <property type="project" value="UniProtKB-UniRule"/>
</dbReference>
<evidence type="ECO:0000313" key="16">
    <source>
        <dbReference type="EMBL" id="ARJ57198.1"/>
    </source>
</evidence>
<dbReference type="PANTHER" id="PTHR40255">
    <property type="entry name" value="UPF0093 MEMBRANE PROTEIN SLR1790"/>
    <property type="match status" value="1"/>
</dbReference>
<dbReference type="EC" id="1.3.99.-" evidence="14 15"/>
<keyword evidence="8 14" id="KW-0479">Metal-binding</keyword>
<keyword evidence="6 14" id="KW-0349">Heme</keyword>
<feature type="transmembrane region" description="Helical" evidence="14">
    <location>
        <begin position="83"/>
        <end position="103"/>
    </location>
</feature>
<feature type="transmembrane region" description="Helical" evidence="14">
    <location>
        <begin position="124"/>
        <end position="144"/>
    </location>
</feature>
<accession>A0A1W6BYN6</accession>
<keyword evidence="5 14" id="KW-1003">Cell membrane</keyword>
<proteinExistence type="inferred from homology"/>
<sequence length="147" mass="17585">MEIFSEYYLWIKMVHYLSFVSWMAGLFYLPRLFVYHSEHKDNQGFVEVVKIQEKKLYLYIQTPAMLMSVITGILMLILNKNLLSFGFMHVKLSLVILLLFYHFHNYFCLKELARDTCKKSGKYFRIYNEIPTLIFIGIAIMMVIKPF</sequence>
<dbReference type="NCBIfam" id="TIGR00701">
    <property type="entry name" value="protoporphyrinogen oxidase HemJ"/>
    <property type="match status" value="1"/>
</dbReference>
<comment type="subcellular location">
    <subcellularLocation>
        <location evidence="1 14">Cell membrane</location>
        <topology evidence="1 14">Multi-pass membrane protein</topology>
    </subcellularLocation>
</comment>
<comment type="cofactor">
    <cofactor evidence="14 15">
        <name>heme b</name>
        <dbReference type="ChEBI" id="CHEBI:60344"/>
    </cofactor>
    <text evidence="14 15">Binds 1 heme b (iron(II)-protoporphyrin IX) group per subunit.</text>
</comment>
<dbReference type="UniPathway" id="UPA00251">
    <property type="reaction ID" value="UER00324"/>
</dbReference>
<dbReference type="Pfam" id="PF03653">
    <property type="entry name" value="UPF0093"/>
    <property type="match status" value="1"/>
</dbReference>
<feature type="binding site" description="axial binding residue" evidence="14">
    <location>
        <position position="15"/>
    </location>
    <ligand>
        <name>heme</name>
        <dbReference type="ChEBI" id="CHEBI:30413"/>
    </ligand>
    <ligandPart>
        <name>Fe</name>
        <dbReference type="ChEBI" id="CHEBI:18248"/>
    </ligandPart>
</feature>
<dbReference type="HAMAP" id="MF_02239">
    <property type="entry name" value="HemJ"/>
    <property type="match status" value="1"/>
</dbReference>
<evidence type="ECO:0000256" key="2">
    <source>
        <dbReference type="ARBA" id="ARBA00005073"/>
    </source>
</evidence>
<comment type="pathway">
    <text evidence="2 14 15">Porphyrin-containing compound metabolism; protoporphyrin-IX biosynthesis; protoporphyrin-IX from protoporphyrinogen-IX: step 1/1.</text>
</comment>
<dbReference type="Proteomes" id="UP000192902">
    <property type="component" value="Chromosome"/>
</dbReference>
<keyword evidence="9 14" id="KW-1133">Transmembrane helix</keyword>
<keyword evidence="11 14" id="KW-0408">Iron</keyword>
<feature type="transmembrane region" description="Helical" evidence="14">
    <location>
        <begin position="56"/>
        <end position="77"/>
    </location>
</feature>
<dbReference type="eggNOG" id="COG1981">
    <property type="taxonomic scope" value="Bacteria"/>
</dbReference>
<dbReference type="KEGG" id="ccun:CCUN_1619"/>
<protein>
    <recommendedName>
        <fullName evidence="4 14">Protoporphyrinogen IX oxidase</fullName>
        <shortName evidence="14">PPO</shortName>
        <ecNumber evidence="14 15">1.3.99.-</ecNumber>
    </recommendedName>
</protein>
<comment type="function">
    <text evidence="14 15">Catalyzes the oxidation of protoporphyrinogen IX to protoporphyrin IX.</text>
</comment>
<evidence type="ECO:0000256" key="1">
    <source>
        <dbReference type="ARBA" id="ARBA00004651"/>
    </source>
</evidence>
<dbReference type="GO" id="GO:0006782">
    <property type="term" value="P:protoporphyrinogen IX biosynthetic process"/>
    <property type="evidence" value="ECO:0007669"/>
    <property type="project" value="UniProtKB-UniRule"/>
</dbReference>
<evidence type="ECO:0000256" key="9">
    <source>
        <dbReference type="ARBA" id="ARBA00022989"/>
    </source>
</evidence>
<evidence type="ECO:0000256" key="14">
    <source>
        <dbReference type="HAMAP-Rule" id="MF_02239"/>
    </source>
</evidence>
<dbReference type="GO" id="GO:0005886">
    <property type="term" value="C:plasma membrane"/>
    <property type="evidence" value="ECO:0007669"/>
    <property type="project" value="UniProtKB-SubCell"/>
</dbReference>
<keyword evidence="7 14" id="KW-0812">Transmembrane</keyword>
<evidence type="ECO:0000256" key="3">
    <source>
        <dbReference type="ARBA" id="ARBA00006501"/>
    </source>
</evidence>
<dbReference type="PANTHER" id="PTHR40255:SF1">
    <property type="entry name" value="PROTOPORPHYRINOGEN IX OXIDASE"/>
    <property type="match status" value="1"/>
</dbReference>
<dbReference type="STRING" id="1121267.CCUN_1619"/>
<dbReference type="GO" id="GO:0046872">
    <property type="term" value="F:metal ion binding"/>
    <property type="evidence" value="ECO:0007669"/>
    <property type="project" value="UniProtKB-UniRule"/>
</dbReference>
<dbReference type="OrthoDB" id="9800824at2"/>
<keyword evidence="10 14" id="KW-0560">Oxidoreductase</keyword>
<dbReference type="RefSeq" id="WP_027305760.1">
    <property type="nucleotide sequence ID" value="NZ_CP020867.1"/>
</dbReference>
<evidence type="ECO:0000256" key="4">
    <source>
        <dbReference type="ARBA" id="ARBA00017504"/>
    </source>
</evidence>
<evidence type="ECO:0000256" key="12">
    <source>
        <dbReference type="ARBA" id="ARBA00023136"/>
    </source>
</evidence>
<gene>
    <name evidence="16" type="ORF">CCUN_1619</name>
</gene>
<evidence type="ECO:0000256" key="15">
    <source>
        <dbReference type="PIRNR" id="PIRNR004638"/>
    </source>
</evidence>
<evidence type="ECO:0000256" key="10">
    <source>
        <dbReference type="ARBA" id="ARBA00023002"/>
    </source>
</evidence>
<dbReference type="InterPro" id="IPR005265">
    <property type="entry name" value="HemJ-like"/>
</dbReference>
<evidence type="ECO:0000256" key="11">
    <source>
        <dbReference type="ARBA" id="ARBA00023004"/>
    </source>
</evidence>
<comment type="subunit">
    <text evidence="14">Homodimer.</text>
</comment>
<dbReference type="EMBL" id="CP020867">
    <property type="protein sequence ID" value="ARJ57198.1"/>
    <property type="molecule type" value="Genomic_DNA"/>
</dbReference>
<evidence type="ECO:0000256" key="13">
    <source>
        <dbReference type="ARBA" id="ARBA00048390"/>
    </source>
</evidence>
<keyword evidence="12 14" id="KW-0472">Membrane</keyword>
<reference evidence="16 17" key="1">
    <citation type="submission" date="2017-04" db="EMBL/GenBank/DDBJ databases">
        <title>Complete genome sequence of the Campylobacter cuniculorum type strain LMG24588.</title>
        <authorList>
            <person name="Miller W.G."/>
            <person name="Yee E."/>
            <person name="Revez J."/>
            <person name="Bono J.L."/>
            <person name="Rossi M."/>
        </authorList>
    </citation>
    <scope>NUCLEOTIDE SEQUENCE [LARGE SCALE GENOMIC DNA]</scope>
    <source>
        <strain evidence="16 17">LMG 24588</strain>
    </source>
</reference>
<evidence type="ECO:0000256" key="7">
    <source>
        <dbReference type="ARBA" id="ARBA00022692"/>
    </source>
</evidence>
<organism evidence="16 17">
    <name type="scientific">Campylobacter cuniculorum DSM 23162 = LMG 24588</name>
    <dbReference type="NCBI Taxonomy" id="1121267"/>
    <lineage>
        <taxon>Bacteria</taxon>
        <taxon>Pseudomonadati</taxon>
        <taxon>Campylobacterota</taxon>
        <taxon>Epsilonproteobacteria</taxon>
        <taxon>Campylobacterales</taxon>
        <taxon>Campylobacteraceae</taxon>
        <taxon>Campylobacter</taxon>
    </lineage>
</organism>
<feature type="binding site" description="axial binding residue" evidence="14">
    <location>
        <position position="91"/>
    </location>
    <ligand>
        <name>heme</name>
        <dbReference type="ChEBI" id="CHEBI:30413"/>
    </ligand>
    <ligandPart>
        <name>Fe</name>
        <dbReference type="ChEBI" id="CHEBI:18248"/>
    </ligandPart>
</feature>
<name>A0A1W6BYN6_9BACT</name>
<evidence type="ECO:0000313" key="17">
    <source>
        <dbReference type="Proteomes" id="UP000192902"/>
    </source>
</evidence>